<evidence type="ECO:0000256" key="6">
    <source>
        <dbReference type="ARBA" id="ARBA00022777"/>
    </source>
</evidence>
<dbReference type="SMART" id="SM00911">
    <property type="entry name" value="HWE_HK"/>
    <property type="match status" value="1"/>
</dbReference>
<dbReference type="SUPFAM" id="SSF52172">
    <property type="entry name" value="CheY-like"/>
    <property type="match status" value="1"/>
</dbReference>
<keyword evidence="7" id="KW-0067">ATP-binding</keyword>
<evidence type="ECO:0000259" key="9">
    <source>
        <dbReference type="PROSITE" id="PS50110"/>
    </source>
</evidence>
<dbReference type="InterPro" id="IPR036890">
    <property type="entry name" value="HATPase_C_sf"/>
</dbReference>
<dbReference type="CDD" id="cd00156">
    <property type="entry name" value="REC"/>
    <property type="match status" value="1"/>
</dbReference>
<dbReference type="GO" id="GO:0004673">
    <property type="term" value="F:protein histidine kinase activity"/>
    <property type="evidence" value="ECO:0007669"/>
    <property type="project" value="UniProtKB-EC"/>
</dbReference>
<dbReference type="SMART" id="SM00448">
    <property type="entry name" value="REC"/>
    <property type="match status" value="1"/>
</dbReference>
<dbReference type="SUPFAM" id="SSF55874">
    <property type="entry name" value="ATPase domain of HSP90 chaperone/DNA topoisomerase II/histidine kinase"/>
    <property type="match status" value="1"/>
</dbReference>
<keyword evidence="11" id="KW-1185">Reference proteome</keyword>
<dbReference type="Pfam" id="PF00072">
    <property type="entry name" value="Response_reg"/>
    <property type="match status" value="1"/>
</dbReference>
<dbReference type="PANTHER" id="PTHR41523">
    <property type="entry name" value="TWO-COMPONENT SYSTEM SENSOR PROTEIN"/>
    <property type="match status" value="1"/>
</dbReference>
<evidence type="ECO:0000313" key="11">
    <source>
        <dbReference type="Proteomes" id="UP000316801"/>
    </source>
</evidence>
<evidence type="ECO:0000256" key="8">
    <source>
        <dbReference type="PROSITE-ProRule" id="PRU00169"/>
    </source>
</evidence>
<dbReference type="Gene3D" id="3.40.50.2300">
    <property type="match status" value="1"/>
</dbReference>
<dbReference type="EC" id="2.7.13.3" evidence="2"/>
<keyword evidence="5" id="KW-0547">Nucleotide-binding</keyword>
<accession>A0A549T7I1</accession>
<dbReference type="AlphaFoldDB" id="A0A549T7I1"/>
<dbReference type="PROSITE" id="PS50110">
    <property type="entry name" value="RESPONSE_REGULATORY"/>
    <property type="match status" value="1"/>
</dbReference>
<evidence type="ECO:0000256" key="3">
    <source>
        <dbReference type="ARBA" id="ARBA00022553"/>
    </source>
</evidence>
<dbReference type="EMBL" id="VJMG01000038">
    <property type="protein sequence ID" value="TRL37810.1"/>
    <property type="molecule type" value="Genomic_DNA"/>
</dbReference>
<dbReference type="Pfam" id="PF07536">
    <property type="entry name" value="HWE_HK"/>
    <property type="match status" value="1"/>
</dbReference>
<reference evidence="10 11" key="1">
    <citation type="submission" date="2019-07" db="EMBL/GenBank/DDBJ databases">
        <title>Ln-dependent methylotrophs.</title>
        <authorList>
            <person name="Tani A."/>
        </authorList>
    </citation>
    <scope>NUCLEOTIDE SEQUENCE [LARGE SCALE GENOMIC DNA]</scope>
    <source>
        <strain evidence="10 11">SM12</strain>
    </source>
</reference>
<comment type="catalytic activity">
    <reaction evidence="1">
        <text>ATP + protein L-histidine = ADP + protein N-phospho-L-histidine.</text>
        <dbReference type="EC" id="2.7.13.3"/>
    </reaction>
</comment>
<proteinExistence type="predicted"/>
<feature type="domain" description="Response regulatory" evidence="9">
    <location>
        <begin position="11"/>
        <end position="127"/>
    </location>
</feature>
<dbReference type="GO" id="GO:0005524">
    <property type="term" value="F:ATP binding"/>
    <property type="evidence" value="ECO:0007669"/>
    <property type="project" value="UniProtKB-KW"/>
</dbReference>
<comment type="caution">
    <text evidence="10">The sequence shown here is derived from an EMBL/GenBank/DDBJ whole genome shotgun (WGS) entry which is preliminary data.</text>
</comment>
<dbReference type="InterPro" id="IPR011102">
    <property type="entry name" value="Sig_transdc_His_kinase_HWE"/>
</dbReference>
<protein>
    <recommendedName>
        <fullName evidence="2">histidine kinase</fullName>
        <ecNumber evidence="2">2.7.13.3</ecNumber>
    </recommendedName>
</protein>
<gene>
    <name evidence="10" type="ORF">FNA46_14450</name>
</gene>
<organism evidence="10 11">
    <name type="scientific">Rhizobium straminoryzae</name>
    <dbReference type="NCBI Taxonomy" id="1387186"/>
    <lineage>
        <taxon>Bacteria</taxon>
        <taxon>Pseudomonadati</taxon>
        <taxon>Pseudomonadota</taxon>
        <taxon>Alphaproteobacteria</taxon>
        <taxon>Hyphomicrobiales</taxon>
        <taxon>Rhizobiaceae</taxon>
        <taxon>Rhizobium/Agrobacterium group</taxon>
        <taxon>Rhizobium</taxon>
    </lineage>
</organism>
<dbReference type="RefSeq" id="WP_143125916.1">
    <property type="nucleotide sequence ID" value="NZ_VJMG01000038.1"/>
</dbReference>
<dbReference type="Gene3D" id="3.30.450.20">
    <property type="entry name" value="PAS domain"/>
    <property type="match status" value="1"/>
</dbReference>
<evidence type="ECO:0000256" key="5">
    <source>
        <dbReference type="ARBA" id="ARBA00022741"/>
    </source>
</evidence>
<dbReference type="GO" id="GO:0000160">
    <property type="term" value="P:phosphorelay signal transduction system"/>
    <property type="evidence" value="ECO:0007669"/>
    <property type="project" value="InterPro"/>
</dbReference>
<dbReference type="Proteomes" id="UP000316801">
    <property type="component" value="Unassembled WGS sequence"/>
</dbReference>
<dbReference type="Gene3D" id="3.30.565.10">
    <property type="entry name" value="Histidine kinase-like ATPase, C-terminal domain"/>
    <property type="match status" value="1"/>
</dbReference>
<evidence type="ECO:0000256" key="1">
    <source>
        <dbReference type="ARBA" id="ARBA00000085"/>
    </source>
</evidence>
<evidence type="ECO:0000256" key="4">
    <source>
        <dbReference type="ARBA" id="ARBA00022679"/>
    </source>
</evidence>
<evidence type="ECO:0000313" key="10">
    <source>
        <dbReference type="EMBL" id="TRL37810.1"/>
    </source>
</evidence>
<keyword evidence="3 8" id="KW-0597">Phosphoprotein</keyword>
<evidence type="ECO:0000256" key="2">
    <source>
        <dbReference type="ARBA" id="ARBA00012438"/>
    </source>
</evidence>
<dbReference type="InterPro" id="IPR001789">
    <property type="entry name" value="Sig_transdc_resp-reg_receiver"/>
</dbReference>
<dbReference type="InterPro" id="IPR011006">
    <property type="entry name" value="CheY-like_superfamily"/>
</dbReference>
<evidence type="ECO:0000256" key="7">
    <source>
        <dbReference type="ARBA" id="ARBA00022840"/>
    </source>
</evidence>
<keyword evidence="6" id="KW-0418">Kinase</keyword>
<name>A0A549T7I1_9HYPH</name>
<dbReference type="PANTHER" id="PTHR41523:SF8">
    <property type="entry name" value="ETHYLENE RESPONSE SENSOR PROTEIN"/>
    <property type="match status" value="1"/>
</dbReference>
<feature type="modified residue" description="4-aspartylphosphate" evidence="8">
    <location>
        <position position="62"/>
    </location>
</feature>
<sequence>MHGFDLNAPARILILEDSALDAELIMQQLKTLSPPPAIRCASNRAGFMEALEGGGTDVILADFSLPDFDGMTALELARQRLPETPFIFVSGVLGEEAAIESFRHGATDYVLKQRLIRLPAAVERALAEAREKAERRRGEQHRELLVRELSHRVKNTMAMVMSIVRRTAGSADTVESYIETLMGRLRAMADAHALLFETNWNEAGLRDVIERAFAAHPGCLDRVTIVPGPQTPLDPRAALSLSMVLNELATNALRHGALSDDRGEIEVAWQRETDGGGRPRLVLTWRERGGPAVSAPVAERFGTTLIRRTIAYELMGSATLDFAEDGLACTIRFPLQSASAEALGPSAADLSGTRRG</sequence>
<keyword evidence="4" id="KW-0808">Transferase</keyword>